<dbReference type="AlphaFoldDB" id="X1JFG3"/>
<evidence type="ECO:0000313" key="1">
    <source>
        <dbReference type="EMBL" id="GAH68473.1"/>
    </source>
</evidence>
<sequence>MMAEDVAVWSRYLANPLRAISEVWYDVHVGKPVDVGEDASDMDRRIAAGITRKRIDVVALVGDVFWVIEVKPRADMVAVGQAVSYPRLFLQEFELRRDVLGVIICDQVDEDIVSICEALGVVVIANF</sequence>
<dbReference type="InterPro" id="IPR011856">
    <property type="entry name" value="tRNA_endonuc-like_dom_sf"/>
</dbReference>
<reference evidence="1" key="1">
    <citation type="journal article" date="2014" name="Front. Microbiol.">
        <title>High frequency of phylogenetically diverse reductive dehalogenase-homologous genes in deep subseafloor sedimentary metagenomes.</title>
        <authorList>
            <person name="Kawai M."/>
            <person name="Futagami T."/>
            <person name="Toyoda A."/>
            <person name="Takaki Y."/>
            <person name="Nishi S."/>
            <person name="Hori S."/>
            <person name="Arai W."/>
            <person name="Tsubouchi T."/>
            <person name="Morono Y."/>
            <person name="Uchiyama I."/>
            <person name="Ito T."/>
            <person name="Fujiyama A."/>
            <person name="Inagaki F."/>
            <person name="Takami H."/>
        </authorList>
    </citation>
    <scope>NUCLEOTIDE SEQUENCE</scope>
    <source>
        <strain evidence="1">Expedition CK06-06</strain>
    </source>
</reference>
<organism evidence="1">
    <name type="scientific">marine sediment metagenome</name>
    <dbReference type="NCBI Taxonomy" id="412755"/>
    <lineage>
        <taxon>unclassified sequences</taxon>
        <taxon>metagenomes</taxon>
        <taxon>ecological metagenomes</taxon>
    </lineage>
</organism>
<gene>
    <name evidence="1" type="ORF">S03H2_52744</name>
</gene>
<comment type="caution">
    <text evidence="1">The sequence shown here is derived from an EMBL/GenBank/DDBJ whole genome shotgun (WGS) entry which is preliminary data.</text>
</comment>
<dbReference type="Gene3D" id="3.40.1350.10">
    <property type="match status" value="1"/>
</dbReference>
<proteinExistence type="predicted"/>
<accession>X1JFG3</accession>
<protein>
    <submittedName>
        <fullName evidence="1">Uncharacterized protein</fullName>
    </submittedName>
</protein>
<name>X1JFG3_9ZZZZ</name>
<dbReference type="GO" id="GO:0003676">
    <property type="term" value="F:nucleic acid binding"/>
    <property type="evidence" value="ECO:0007669"/>
    <property type="project" value="InterPro"/>
</dbReference>
<dbReference type="EMBL" id="BARU01033529">
    <property type="protein sequence ID" value="GAH68473.1"/>
    <property type="molecule type" value="Genomic_DNA"/>
</dbReference>